<name>A0A1M4RXI5_9ACTO</name>
<evidence type="ECO:0000313" key="3">
    <source>
        <dbReference type="Proteomes" id="UP000184291"/>
    </source>
</evidence>
<dbReference type="AlphaFoldDB" id="A0A1M4RXI5"/>
<sequence>MVLCVLAAVIVVAFAGYMTRFDHDPRPVDANGSTRVQLDSTVTYGLYGNGDSQCSVTAADGTEATLATPWSNTTVNGHLLFATVEAGISGEYTVTCTTSVAGEDVYFGPAIGAQDVGRSVFLVFAAVCMFIVGVPLTIGGIIWLVVRNSHNRRALQTQAAYPTAGTRL</sequence>
<organism evidence="2 3">
    <name type="scientific">Actinomyces glycerinitolerans</name>
    <dbReference type="NCBI Taxonomy" id="1892869"/>
    <lineage>
        <taxon>Bacteria</taxon>
        <taxon>Bacillati</taxon>
        <taxon>Actinomycetota</taxon>
        <taxon>Actinomycetes</taxon>
        <taxon>Actinomycetales</taxon>
        <taxon>Actinomycetaceae</taxon>
        <taxon>Actinomyces</taxon>
    </lineage>
</organism>
<gene>
    <name evidence="2" type="ORF">ACGLYG10_0847</name>
</gene>
<dbReference type="Proteomes" id="UP000184291">
    <property type="component" value="Unassembled WGS sequence"/>
</dbReference>
<reference evidence="3" key="1">
    <citation type="submission" date="2016-09" db="EMBL/GenBank/DDBJ databases">
        <authorList>
            <person name="Strepis N."/>
        </authorList>
    </citation>
    <scope>NUCLEOTIDE SEQUENCE [LARGE SCALE GENOMIC DNA]</scope>
</reference>
<keyword evidence="1" id="KW-0812">Transmembrane</keyword>
<dbReference type="EMBL" id="FQTT01000009">
    <property type="protein sequence ID" value="SHE24639.1"/>
    <property type="molecule type" value="Genomic_DNA"/>
</dbReference>
<evidence type="ECO:0000313" key="2">
    <source>
        <dbReference type="EMBL" id="SHE24639.1"/>
    </source>
</evidence>
<protein>
    <submittedName>
        <fullName evidence="2">Uncharacterized protein</fullName>
    </submittedName>
</protein>
<evidence type="ECO:0000256" key="1">
    <source>
        <dbReference type="SAM" id="Phobius"/>
    </source>
</evidence>
<keyword evidence="1" id="KW-0472">Membrane</keyword>
<accession>A0A1M4RXI5</accession>
<dbReference type="STRING" id="1892869.ACGLYG10_0847"/>
<proteinExistence type="predicted"/>
<feature type="transmembrane region" description="Helical" evidence="1">
    <location>
        <begin position="120"/>
        <end position="146"/>
    </location>
</feature>
<keyword evidence="1" id="KW-1133">Transmembrane helix</keyword>
<keyword evidence="3" id="KW-1185">Reference proteome</keyword>